<keyword evidence="1" id="KW-0676">Redox-active center</keyword>
<dbReference type="Proteomes" id="UP001597525">
    <property type="component" value="Unassembled WGS sequence"/>
</dbReference>
<evidence type="ECO:0000313" key="3">
    <source>
        <dbReference type="EMBL" id="MFD2967986.1"/>
    </source>
</evidence>
<evidence type="ECO:0000256" key="2">
    <source>
        <dbReference type="SAM" id="SignalP"/>
    </source>
</evidence>
<feature type="signal peptide" evidence="2">
    <location>
        <begin position="1"/>
        <end position="19"/>
    </location>
</feature>
<keyword evidence="2" id="KW-0732">Signal</keyword>
<dbReference type="InterPro" id="IPR017937">
    <property type="entry name" value="Thioredoxin_CS"/>
</dbReference>
<proteinExistence type="predicted"/>
<reference evidence="4" key="1">
    <citation type="journal article" date="2019" name="Int. J. Syst. Evol. Microbiol.">
        <title>The Global Catalogue of Microorganisms (GCM) 10K type strain sequencing project: providing services to taxonomists for standard genome sequencing and annotation.</title>
        <authorList>
            <consortium name="The Broad Institute Genomics Platform"/>
            <consortium name="The Broad Institute Genome Sequencing Center for Infectious Disease"/>
            <person name="Wu L."/>
            <person name="Ma J."/>
        </authorList>
    </citation>
    <scope>NUCLEOTIDE SEQUENCE [LARGE SCALE GENOMIC DNA]</scope>
    <source>
        <strain evidence="4">KCTC 22814</strain>
    </source>
</reference>
<dbReference type="RefSeq" id="WP_320186018.1">
    <property type="nucleotide sequence ID" value="NZ_CP138332.1"/>
</dbReference>
<evidence type="ECO:0000313" key="4">
    <source>
        <dbReference type="Proteomes" id="UP001597525"/>
    </source>
</evidence>
<accession>A0ABW6BEV9</accession>
<dbReference type="InterPro" id="IPR036249">
    <property type="entry name" value="Thioredoxin-like_sf"/>
</dbReference>
<dbReference type="Gene3D" id="3.40.30.10">
    <property type="entry name" value="Glutaredoxin"/>
    <property type="match status" value="1"/>
</dbReference>
<protein>
    <submittedName>
        <fullName evidence="3">Thioredoxin family protein</fullName>
    </submittedName>
</protein>
<evidence type="ECO:0000256" key="1">
    <source>
        <dbReference type="ARBA" id="ARBA00023284"/>
    </source>
</evidence>
<name>A0ABW6BEV9_9SPHI</name>
<organism evidence="3 4">
    <name type="scientific">Sphingobacterium bambusae</name>
    <dbReference type="NCBI Taxonomy" id="662858"/>
    <lineage>
        <taxon>Bacteria</taxon>
        <taxon>Pseudomonadati</taxon>
        <taxon>Bacteroidota</taxon>
        <taxon>Sphingobacteriia</taxon>
        <taxon>Sphingobacteriales</taxon>
        <taxon>Sphingobacteriaceae</taxon>
        <taxon>Sphingobacterium</taxon>
    </lineage>
</organism>
<gene>
    <name evidence="3" type="ORF">ACFS7Y_11330</name>
</gene>
<keyword evidence="4" id="KW-1185">Reference proteome</keyword>
<dbReference type="EMBL" id="JBHUPB010000008">
    <property type="protein sequence ID" value="MFD2967986.1"/>
    <property type="molecule type" value="Genomic_DNA"/>
</dbReference>
<sequence length="155" mass="18161">MKRYLITLLAFCVSMQTYAQHREAVKWISFEQLSEALRVDPKPVFLFFHTDWCVYCRKMDSAVFTDPKIIHTLNNDYHAVRFDAESVDSLSFDGQILTNKRSKKRRGSYHDIAKILAARHGDFIFPTTLILSPDFTVKQRYFEYLSPEKLSNALQ</sequence>
<dbReference type="Pfam" id="PF13899">
    <property type="entry name" value="Thioredoxin_7"/>
    <property type="match status" value="1"/>
</dbReference>
<dbReference type="SUPFAM" id="SSF52833">
    <property type="entry name" value="Thioredoxin-like"/>
    <property type="match status" value="1"/>
</dbReference>
<feature type="chain" id="PRO_5045655481" evidence="2">
    <location>
        <begin position="20"/>
        <end position="155"/>
    </location>
</feature>
<dbReference type="PROSITE" id="PS00194">
    <property type="entry name" value="THIOREDOXIN_1"/>
    <property type="match status" value="1"/>
</dbReference>
<comment type="caution">
    <text evidence="3">The sequence shown here is derived from an EMBL/GenBank/DDBJ whole genome shotgun (WGS) entry which is preliminary data.</text>
</comment>